<dbReference type="AlphaFoldDB" id="A0A0P0N7K9"/>
<feature type="transmembrane region" description="Helical" evidence="1">
    <location>
        <begin position="27"/>
        <end position="47"/>
    </location>
</feature>
<sequence>MFYLIFGILILLFYIFAAPQSIKGTLNVVVLVIALVAFIILLGLAVFQIFQLPSEFFVGIAMIGVAYFSLRDISKLSQKNRKVSFRSKLRNRQE</sequence>
<feature type="transmembrane region" description="Helical" evidence="1">
    <location>
        <begin position="54"/>
        <end position="70"/>
    </location>
</feature>
<gene>
    <name evidence="3" type="ORF">C6A27_08040</name>
    <name evidence="4" type="ORF">NCTC10713_01095</name>
    <name evidence="2" type="ORF">SFH28_02525</name>
</gene>
<dbReference type="STRING" id="862971.SANR_0456"/>
<dbReference type="Proteomes" id="UP000278419">
    <property type="component" value="Chromosome"/>
</dbReference>
<reference evidence="4 6" key="3">
    <citation type="submission" date="2018-12" db="EMBL/GenBank/DDBJ databases">
        <authorList>
            <consortium name="Pathogen Informatics"/>
        </authorList>
    </citation>
    <scope>NUCLEOTIDE SEQUENCE [LARGE SCALE GENOMIC DNA]</scope>
    <source>
        <strain evidence="4 6">NCTC10713</strain>
    </source>
</reference>
<reference evidence="3 5" key="1">
    <citation type="journal article" date="1993" name="J. Dent. Res.">
        <title>The isolation and characterization of milleri group streptococci from dental periapical abscesses.</title>
        <authorList>
            <person name="Fisher L.E."/>
            <person name="Russell R.R."/>
        </authorList>
    </citation>
    <scope>NUCLEOTIDE SEQUENCE [LARGE SCALE GENOMIC DNA]</scope>
    <source>
        <strain evidence="3 5">OUP21</strain>
    </source>
</reference>
<dbReference type="InterPro" id="IPR021506">
    <property type="entry name" value="DUF3165"/>
</dbReference>
<evidence type="ECO:0000313" key="2">
    <source>
        <dbReference type="EMBL" id="MDX5039737.1"/>
    </source>
</evidence>
<name>A0A0P0N7K9_STRAP</name>
<dbReference type="eggNOG" id="ENOG5032584">
    <property type="taxonomic scope" value="Bacteria"/>
</dbReference>
<protein>
    <submittedName>
        <fullName evidence="3">DUF3165 domain-containing protein</fullName>
    </submittedName>
    <submittedName>
        <fullName evidence="2">DUF3165 family protein</fullName>
    </submittedName>
    <submittedName>
        <fullName evidence="4">Membrane protein</fullName>
    </submittedName>
</protein>
<evidence type="ECO:0000256" key="1">
    <source>
        <dbReference type="SAM" id="Phobius"/>
    </source>
</evidence>
<organism evidence="3 5">
    <name type="scientific">Streptococcus anginosus</name>
    <dbReference type="NCBI Taxonomy" id="1328"/>
    <lineage>
        <taxon>Bacteria</taxon>
        <taxon>Bacillati</taxon>
        <taxon>Bacillota</taxon>
        <taxon>Bacilli</taxon>
        <taxon>Lactobacillales</taxon>
        <taxon>Streptococcaceae</taxon>
        <taxon>Streptococcus</taxon>
        <taxon>Streptococcus anginosus group</taxon>
    </lineage>
</organism>
<dbReference type="EMBL" id="JAWWVP010000002">
    <property type="protein sequence ID" value="MDX5039737.1"/>
    <property type="molecule type" value="Genomic_DNA"/>
</dbReference>
<evidence type="ECO:0000313" key="4">
    <source>
        <dbReference type="EMBL" id="VED98145.1"/>
    </source>
</evidence>
<evidence type="ECO:0000313" key="5">
    <source>
        <dbReference type="Proteomes" id="UP000238573"/>
    </source>
</evidence>
<dbReference type="Pfam" id="PF11364">
    <property type="entry name" value="DUF3165"/>
    <property type="match status" value="1"/>
</dbReference>
<dbReference type="EMBL" id="PVSZ01000015">
    <property type="protein sequence ID" value="PRT69620.1"/>
    <property type="molecule type" value="Genomic_DNA"/>
</dbReference>
<dbReference type="RefSeq" id="WP_003025714.1">
    <property type="nucleotide sequence ID" value="NZ_AP018548.1"/>
</dbReference>
<reference evidence="2" key="4">
    <citation type="submission" date="2023-11" db="EMBL/GenBank/DDBJ databases">
        <title>Streptococcus anginosus urogential strains.</title>
        <authorList>
            <person name="Appleberry H."/>
            <person name="Garcia-Israel J."/>
            <person name="Wolfe A."/>
            <person name="Putonti C."/>
        </authorList>
    </citation>
    <scope>NUCLEOTIDE SEQUENCE</scope>
    <source>
        <strain evidence="2">UMB1758</strain>
    </source>
</reference>
<accession>A0A0P0N7K9</accession>
<dbReference type="EMBL" id="LR134283">
    <property type="protein sequence ID" value="VED98145.1"/>
    <property type="molecule type" value="Genomic_DNA"/>
</dbReference>
<reference evidence="3" key="2">
    <citation type="submission" date="2018-03" db="EMBL/GenBank/DDBJ databases">
        <authorList>
            <person name="Keele B.F."/>
        </authorList>
    </citation>
    <scope>NUCLEOTIDE SEQUENCE</scope>
    <source>
        <strain evidence="3">OUP21</strain>
    </source>
</reference>
<evidence type="ECO:0000313" key="3">
    <source>
        <dbReference type="EMBL" id="PRT69620.1"/>
    </source>
</evidence>
<evidence type="ECO:0000313" key="6">
    <source>
        <dbReference type="Proteomes" id="UP000278419"/>
    </source>
</evidence>
<proteinExistence type="predicted"/>
<dbReference type="Proteomes" id="UP000238573">
    <property type="component" value="Unassembled WGS sequence"/>
</dbReference>
<dbReference type="GeneID" id="93963630"/>
<keyword evidence="1" id="KW-1133">Transmembrane helix</keyword>
<keyword evidence="1" id="KW-0472">Membrane</keyword>
<keyword evidence="1" id="KW-0812">Transmembrane</keyword>